<dbReference type="CDD" id="cd17946">
    <property type="entry name" value="DEADc_DDX24"/>
    <property type="match status" value="1"/>
</dbReference>
<accession>A0A507CJN3</accession>
<feature type="compositionally biased region" description="Polar residues" evidence="7">
    <location>
        <begin position="187"/>
        <end position="201"/>
    </location>
</feature>
<feature type="region of interest" description="Disordered" evidence="7">
    <location>
        <begin position="1"/>
        <end position="77"/>
    </location>
</feature>
<dbReference type="Proteomes" id="UP000317494">
    <property type="component" value="Unassembled WGS sequence"/>
</dbReference>
<dbReference type="InterPro" id="IPR014001">
    <property type="entry name" value="Helicase_ATP-bd"/>
</dbReference>
<keyword evidence="1 6" id="KW-0547">Nucleotide-binding</keyword>
<dbReference type="STRING" id="286115.A0A507CJN3"/>
<dbReference type="SMART" id="SM00487">
    <property type="entry name" value="DEXDc"/>
    <property type="match status" value="1"/>
</dbReference>
<feature type="compositionally biased region" description="Polar residues" evidence="7">
    <location>
        <begin position="247"/>
        <end position="256"/>
    </location>
</feature>
<protein>
    <recommendedName>
        <fullName evidence="6">ATP-dependent RNA helicase</fullName>
        <ecNumber evidence="6">3.6.4.13</ecNumber>
    </recommendedName>
</protein>
<dbReference type="Gene3D" id="3.40.50.300">
    <property type="entry name" value="P-loop containing nucleotide triphosphate hydrolases"/>
    <property type="match status" value="2"/>
</dbReference>
<comment type="catalytic activity">
    <reaction evidence="6">
        <text>ATP + H2O = ADP + phosphate + H(+)</text>
        <dbReference type="Rhea" id="RHEA:13065"/>
        <dbReference type="ChEBI" id="CHEBI:15377"/>
        <dbReference type="ChEBI" id="CHEBI:15378"/>
        <dbReference type="ChEBI" id="CHEBI:30616"/>
        <dbReference type="ChEBI" id="CHEBI:43474"/>
        <dbReference type="ChEBI" id="CHEBI:456216"/>
        <dbReference type="EC" id="3.6.4.13"/>
    </reaction>
</comment>
<dbReference type="InterPro" id="IPR000629">
    <property type="entry name" value="RNA-helicase_DEAD-box_CS"/>
</dbReference>
<dbReference type="OrthoDB" id="4310724at2759"/>
<dbReference type="GO" id="GO:0016787">
    <property type="term" value="F:hydrolase activity"/>
    <property type="evidence" value="ECO:0007669"/>
    <property type="project" value="UniProtKB-KW"/>
</dbReference>
<feature type="compositionally biased region" description="Basic and acidic residues" evidence="7">
    <location>
        <begin position="136"/>
        <end position="152"/>
    </location>
</feature>
<feature type="compositionally biased region" description="Basic and acidic residues" evidence="7">
    <location>
        <begin position="52"/>
        <end position="69"/>
    </location>
</feature>
<dbReference type="SUPFAM" id="SSF52540">
    <property type="entry name" value="P-loop containing nucleoside triphosphate hydrolases"/>
    <property type="match status" value="1"/>
</dbReference>
<feature type="region of interest" description="Disordered" evidence="7">
    <location>
        <begin position="240"/>
        <end position="276"/>
    </location>
</feature>
<evidence type="ECO:0000259" key="9">
    <source>
        <dbReference type="PROSITE" id="PS51194"/>
    </source>
</evidence>
<comment type="similarity">
    <text evidence="6">Belongs to the DEAD box helicase family.</text>
</comment>
<evidence type="ECO:0000256" key="6">
    <source>
        <dbReference type="RuleBase" id="RU365068"/>
    </source>
</evidence>
<feature type="region of interest" description="Disordered" evidence="7">
    <location>
        <begin position="987"/>
        <end position="1015"/>
    </location>
</feature>
<dbReference type="Proteomes" id="UP000320475">
    <property type="component" value="Unassembled WGS sequence"/>
</dbReference>
<dbReference type="GO" id="GO:0003723">
    <property type="term" value="F:RNA binding"/>
    <property type="evidence" value="ECO:0007669"/>
    <property type="project" value="UniProtKB-UniRule"/>
</dbReference>
<evidence type="ECO:0000256" key="4">
    <source>
        <dbReference type="ARBA" id="ARBA00022840"/>
    </source>
</evidence>
<feature type="region of interest" description="Disordered" evidence="7">
    <location>
        <begin position="115"/>
        <end position="208"/>
    </location>
</feature>
<comment type="domain">
    <text evidence="6">The Q motif is unique to and characteristic of the DEAD box family of RNA helicases and controls ATP binding and hydrolysis.</text>
</comment>
<dbReference type="SMART" id="SM00490">
    <property type="entry name" value="HELICc"/>
    <property type="match status" value="1"/>
</dbReference>
<feature type="compositionally biased region" description="Acidic residues" evidence="7">
    <location>
        <begin position="158"/>
        <end position="171"/>
    </location>
</feature>
<evidence type="ECO:0000313" key="11">
    <source>
        <dbReference type="EMBL" id="TPX39729.1"/>
    </source>
</evidence>
<comment type="function">
    <text evidence="6">RNA helicase.</text>
</comment>
<dbReference type="PROSITE" id="PS00039">
    <property type="entry name" value="DEAD_ATP_HELICASE"/>
    <property type="match status" value="1"/>
</dbReference>
<keyword evidence="4 6" id="KW-0067">ATP-binding</keyword>
<evidence type="ECO:0000259" key="8">
    <source>
        <dbReference type="PROSITE" id="PS51192"/>
    </source>
</evidence>
<dbReference type="AlphaFoldDB" id="A0A507CJN3"/>
<keyword evidence="5 6" id="KW-0694">RNA-binding</keyword>
<feature type="compositionally biased region" description="Basic residues" evidence="7">
    <location>
        <begin position="41"/>
        <end position="51"/>
    </location>
</feature>
<dbReference type="InterPro" id="IPR027417">
    <property type="entry name" value="P-loop_NTPase"/>
</dbReference>
<sequence>MKQRSSVVHKGSKRPTARKPLPVFKSRPTLPLVSTPSTHTKVNKQLKSKHTIKSDVYEADDHARDEPRSLDINSRGNRLDDVETYELDEDAEIACDDDEEVTEDKALNEAKYLDLFTPGRSHYMSPGVKKHGSSNRKQEVKYKPRDLNKEQEVGPASGDEEQDNYDCEDGSDVMPISDMLNDDAETRNNSSNRKSTESQTFGIPAPKIYELLPNKDGYVTDESDEAYKELDKDMARVNKEDEDATANLMSHASSLTPKRAAAPTEDGEARKKRKRNSKLVTVLYEKSEFNLRTPSYLKTTQVELSDLSAPLEDTTECGSLKRQIAELESDGKDTQPFAAPLPKCRQNEHGQAAHGEARAEVSKWQTVVNASQQADILSLPMNDHSGFYCLEEIDGVDVVYEDAGDGNGGKVLKFKVSKPLDAGNPAVPVEPLNVDVQDGFMSVDDFKEADENEAEAKEIQKAGDKSRTIEDGGEEAFSVDDNDEDAVDDKASKHVGVELSPEGVNMAAWGAVLLATPLLRGLQDLKFDTPTEIQGKVLPIALNSDRDVIGAAETGSGKTLAFGLPILQSIITTTPSIIHKRDTNATLTALILTPTRELALQVAKHLKTVSHHTCINTVALVGGMSTFKQQRMLKSKPHILVATPGRLWELSATDESILNRLRHVKFLVLDEADRMLEAGHFRDLEHILRALSSTRKVRNDPEFIETLQQYDDSISVNTSDTKGTPRRTFVFSATLIADARLKRKLKRSNKVTAVSEGPSMEKLLARLEFRDPQPEYVNVVKTLVAGKIFEARIDCLFTEKDAYLYYLLIRYPGRTLVFVNSIDAIRRLVPIFTLLNVPNVLAFHSAMQQRQRLKNLDRFITNPKSVLIASDVAARGLDIPNVEHVVHYQLPRTAELYIHRSGRTARGNTKDGISVVLCSPDEVGVYRRICRLLGKDNMGLFPVDRTLMRDIDRRLALVKHINDEEHRLDKSEHEKKWLQKAADEAGIDINDGNLSPDSDDEVRPQHGTTMSKKQRTIARGRLRNLRHELQHMLSQPILPMGVSGRYLTSGIVDGLPEVLMKTEGTDTLMPTFLPSRAVEDAKRGRTKKATKFNNRD</sequence>
<dbReference type="EC" id="3.6.4.13" evidence="6"/>
<evidence type="ECO:0000256" key="2">
    <source>
        <dbReference type="ARBA" id="ARBA00022801"/>
    </source>
</evidence>
<evidence type="ECO:0000256" key="5">
    <source>
        <dbReference type="ARBA" id="ARBA00022884"/>
    </source>
</evidence>
<dbReference type="Pfam" id="PF00271">
    <property type="entry name" value="Helicase_C"/>
    <property type="match status" value="1"/>
</dbReference>
<dbReference type="EMBL" id="QEAN01000575">
    <property type="protein sequence ID" value="TPX32316.1"/>
    <property type="molecule type" value="Genomic_DNA"/>
</dbReference>
<dbReference type="VEuPathDB" id="FungiDB:SeMB42_g07626"/>
<evidence type="ECO:0000313" key="13">
    <source>
        <dbReference type="Proteomes" id="UP000320475"/>
    </source>
</evidence>
<evidence type="ECO:0000256" key="1">
    <source>
        <dbReference type="ARBA" id="ARBA00022741"/>
    </source>
</evidence>
<dbReference type="InterPro" id="IPR011545">
    <property type="entry name" value="DEAD/DEAH_box_helicase_dom"/>
</dbReference>
<name>A0A507CJN3_9FUNG</name>
<dbReference type="Pfam" id="PF04615">
    <property type="entry name" value="Utp14"/>
    <property type="match status" value="1"/>
</dbReference>
<feature type="domain" description="Helicase C-terminal" evidence="9">
    <location>
        <begin position="803"/>
        <end position="948"/>
    </location>
</feature>
<reference evidence="12 13" key="1">
    <citation type="journal article" date="2019" name="Sci. Rep.">
        <title>Comparative genomics of chytrid fungi reveal insights into the obligate biotrophic and pathogenic lifestyle of Synchytrium endobioticum.</title>
        <authorList>
            <person name="van de Vossenberg B.T.L.H."/>
            <person name="Warris S."/>
            <person name="Nguyen H.D.T."/>
            <person name="van Gent-Pelzer M.P.E."/>
            <person name="Joly D.L."/>
            <person name="van de Geest H.C."/>
            <person name="Bonants P.J.M."/>
            <person name="Smith D.S."/>
            <person name="Levesque C.A."/>
            <person name="van der Lee T.A.J."/>
        </authorList>
    </citation>
    <scope>NUCLEOTIDE SEQUENCE [LARGE SCALE GENOMIC DNA]</scope>
    <source>
        <strain evidence="11 13">LEV6574</strain>
        <strain evidence="10 12">MB42</strain>
    </source>
</reference>
<dbReference type="GO" id="GO:0005524">
    <property type="term" value="F:ATP binding"/>
    <property type="evidence" value="ECO:0007669"/>
    <property type="project" value="UniProtKB-UniRule"/>
</dbReference>
<keyword evidence="3 6" id="KW-0347">Helicase</keyword>
<dbReference type="GO" id="GO:0003724">
    <property type="term" value="F:RNA helicase activity"/>
    <property type="evidence" value="ECO:0007669"/>
    <property type="project" value="UniProtKB-EC"/>
</dbReference>
<gene>
    <name evidence="11" type="ORF">SeLEV6574_g07017</name>
    <name evidence="10" type="ORF">SeMB42_g07626</name>
</gene>
<comment type="caution">
    <text evidence="11">The sequence shown here is derived from an EMBL/GenBank/DDBJ whole genome shotgun (WGS) entry which is preliminary data.</text>
</comment>
<dbReference type="PROSITE" id="PS51192">
    <property type="entry name" value="HELICASE_ATP_BIND_1"/>
    <property type="match status" value="1"/>
</dbReference>
<feature type="domain" description="Helicase ATP-binding" evidence="8">
    <location>
        <begin position="539"/>
        <end position="753"/>
    </location>
</feature>
<evidence type="ECO:0000256" key="3">
    <source>
        <dbReference type="ARBA" id="ARBA00022806"/>
    </source>
</evidence>
<dbReference type="CDD" id="cd18787">
    <property type="entry name" value="SF2_C_DEAD"/>
    <property type="match status" value="1"/>
</dbReference>
<evidence type="ECO:0000256" key="7">
    <source>
        <dbReference type="SAM" id="MobiDB-lite"/>
    </source>
</evidence>
<dbReference type="EMBL" id="QEAM01000448">
    <property type="protein sequence ID" value="TPX39729.1"/>
    <property type="molecule type" value="Genomic_DNA"/>
</dbReference>
<evidence type="ECO:0000313" key="12">
    <source>
        <dbReference type="Proteomes" id="UP000317494"/>
    </source>
</evidence>
<keyword evidence="2 6" id="KW-0378">Hydrolase</keyword>
<evidence type="ECO:0000313" key="10">
    <source>
        <dbReference type="EMBL" id="TPX32316.1"/>
    </source>
</evidence>
<organism evidence="11 13">
    <name type="scientific">Synchytrium endobioticum</name>
    <dbReference type="NCBI Taxonomy" id="286115"/>
    <lineage>
        <taxon>Eukaryota</taxon>
        <taxon>Fungi</taxon>
        <taxon>Fungi incertae sedis</taxon>
        <taxon>Chytridiomycota</taxon>
        <taxon>Chytridiomycota incertae sedis</taxon>
        <taxon>Chytridiomycetes</taxon>
        <taxon>Synchytriales</taxon>
        <taxon>Synchytriaceae</taxon>
        <taxon>Synchytrium</taxon>
    </lineage>
</organism>
<dbReference type="Pfam" id="PF00270">
    <property type="entry name" value="DEAD"/>
    <property type="match status" value="1"/>
</dbReference>
<dbReference type="InterPro" id="IPR001650">
    <property type="entry name" value="Helicase_C-like"/>
</dbReference>
<dbReference type="PANTHER" id="PTHR24031">
    <property type="entry name" value="RNA HELICASE"/>
    <property type="match status" value="1"/>
</dbReference>
<proteinExistence type="inferred from homology"/>
<dbReference type="PROSITE" id="PS51194">
    <property type="entry name" value="HELICASE_CTER"/>
    <property type="match status" value="1"/>
</dbReference>
<keyword evidence="12" id="KW-1185">Reference proteome</keyword>